<dbReference type="Gene3D" id="3.40.1390.10">
    <property type="entry name" value="MurE/MurF, N-terminal domain"/>
    <property type="match status" value="1"/>
</dbReference>
<gene>
    <name evidence="10" type="primary">murF</name>
    <name evidence="15" type="ORF">F8154_01490</name>
</gene>
<keyword evidence="16" id="KW-1185">Reference proteome</keyword>
<dbReference type="SUPFAM" id="SSF63418">
    <property type="entry name" value="MurE/MurF N-terminal domain"/>
    <property type="match status" value="1"/>
</dbReference>
<evidence type="ECO:0000256" key="8">
    <source>
        <dbReference type="ARBA" id="ARBA00023306"/>
    </source>
</evidence>
<organism evidence="15 16">
    <name type="scientific">Alkaliphilus pronyensis</name>
    <dbReference type="NCBI Taxonomy" id="1482732"/>
    <lineage>
        <taxon>Bacteria</taxon>
        <taxon>Bacillati</taxon>
        <taxon>Bacillota</taxon>
        <taxon>Clostridia</taxon>
        <taxon>Peptostreptococcales</taxon>
        <taxon>Natronincolaceae</taxon>
        <taxon>Alkaliphilus</taxon>
    </lineage>
</organism>
<dbReference type="SUPFAM" id="SSF53623">
    <property type="entry name" value="MurD-like peptide ligases, catalytic domain"/>
    <property type="match status" value="1"/>
</dbReference>
<comment type="caution">
    <text evidence="15">The sequence shown here is derived from an EMBL/GenBank/DDBJ whole genome shotgun (WGS) entry which is preliminary data.</text>
</comment>
<dbReference type="GO" id="GO:0071555">
    <property type="term" value="P:cell wall organization"/>
    <property type="evidence" value="ECO:0007669"/>
    <property type="project" value="UniProtKB-KW"/>
</dbReference>
<comment type="function">
    <text evidence="10 11">Involved in cell wall formation. Catalyzes the final step in the synthesis of UDP-N-acetylmuramoyl-pentapeptide, the precursor of murein.</text>
</comment>
<dbReference type="InterPro" id="IPR013221">
    <property type="entry name" value="Mur_ligase_cen"/>
</dbReference>
<keyword evidence="8 10" id="KW-0131">Cell cycle</keyword>
<protein>
    <recommendedName>
        <fullName evidence="10 11">UDP-N-acetylmuramoyl-tripeptide--D-alanyl-D-alanine ligase</fullName>
        <ecNumber evidence="10 11">6.3.2.10</ecNumber>
    </recommendedName>
    <alternativeName>
        <fullName evidence="10">D-alanyl-D-alanine-adding enzyme</fullName>
    </alternativeName>
</protein>
<keyword evidence="1 10" id="KW-0963">Cytoplasm</keyword>
<dbReference type="InterPro" id="IPR036565">
    <property type="entry name" value="Mur-like_cat_sf"/>
</dbReference>
<evidence type="ECO:0000256" key="6">
    <source>
        <dbReference type="ARBA" id="ARBA00022960"/>
    </source>
</evidence>
<evidence type="ECO:0000259" key="12">
    <source>
        <dbReference type="Pfam" id="PF01225"/>
    </source>
</evidence>
<dbReference type="AlphaFoldDB" id="A0A6I0FKE1"/>
<evidence type="ECO:0000256" key="5">
    <source>
        <dbReference type="ARBA" id="ARBA00022840"/>
    </source>
</evidence>
<evidence type="ECO:0000256" key="10">
    <source>
        <dbReference type="HAMAP-Rule" id="MF_02019"/>
    </source>
</evidence>
<dbReference type="InterPro" id="IPR035911">
    <property type="entry name" value="MurE/MurF_N"/>
</dbReference>
<comment type="similarity">
    <text evidence="10">Belongs to the MurCDEF family. MurF subfamily.</text>
</comment>
<dbReference type="Gene3D" id="3.40.1190.10">
    <property type="entry name" value="Mur-like, catalytic domain"/>
    <property type="match status" value="1"/>
</dbReference>
<evidence type="ECO:0000259" key="14">
    <source>
        <dbReference type="Pfam" id="PF08245"/>
    </source>
</evidence>
<dbReference type="SUPFAM" id="SSF53244">
    <property type="entry name" value="MurD-like peptide ligases, peptide-binding domain"/>
    <property type="match status" value="1"/>
</dbReference>
<evidence type="ECO:0000256" key="11">
    <source>
        <dbReference type="RuleBase" id="RU004136"/>
    </source>
</evidence>
<dbReference type="NCBIfam" id="TIGR01143">
    <property type="entry name" value="murF"/>
    <property type="match status" value="1"/>
</dbReference>
<dbReference type="GO" id="GO:0008360">
    <property type="term" value="P:regulation of cell shape"/>
    <property type="evidence" value="ECO:0007669"/>
    <property type="project" value="UniProtKB-KW"/>
</dbReference>
<dbReference type="EC" id="6.3.2.10" evidence="10 11"/>
<dbReference type="InterPro" id="IPR004101">
    <property type="entry name" value="Mur_ligase_C"/>
</dbReference>
<accession>A0A6I0FKE1</accession>
<keyword evidence="4 10" id="KW-0547">Nucleotide-binding</keyword>
<comment type="pathway">
    <text evidence="10 11">Cell wall biogenesis; peptidoglycan biosynthesis.</text>
</comment>
<dbReference type="PANTHER" id="PTHR43024:SF1">
    <property type="entry name" value="UDP-N-ACETYLMURAMOYL-TRIPEPTIDE--D-ALANYL-D-ALANINE LIGASE"/>
    <property type="match status" value="1"/>
</dbReference>
<dbReference type="InterPro" id="IPR051046">
    <property type="entry name" value="MurCDEF_CellWall_CoF430Synth"/>
</dbReference>
<evidence type="ECO:0000313" key="16">
    <source>
        <dbReference type="Proteomes" id="UP000432715"/>
    </source>
</evidence>
<comment type="subcellular location">
    <subcellularLocation>
        <location evidence="10 11">Cytoplasm</location>
    </subcellularLocation>
</comment>
<keyword evidence="9 10" id="KW-0961">Cell wall biogenesis/degradation</keyword>
<feature type="binding site" evidence="10">
    <location>
        <begin position="115"/>
        <end position="121"/>
    </location>
    <ligand>
        <name>ATP</name>
        <dbReference type="ChEBI" id="CHEBI:30616"/>
    </ligand>
</feature>
<name>A0A6I0FKE1_9FIRM</name>
<feature type="domain" description="Mur ligase N-terminal catalytic" evidence="12">
    <location>
        <begin position="27"/>
        <end position="102"/>
    </location>
</feature>
<dbReference type="Proteomes" id="UP000432715">
    <property type="component" value="Unassembled WGS sequence"/>
</dbReference>
<dbReference type="EMBL" id="WBZC01000004">
    <property type="protein sequence ID" value="KAB3538593.1"/>
    <property type="molecule type" value="Genomic_DNA"/>
</dbReference>
<evidence type="ECO:0000259" key="13">
    <source>
        <dbReference type="Pfam" id="PF02875"/>
    </source>
</evidence>
<dbReference type="GO" id="GO:0009252">
    <property type="term" value="P:peptidoglycan biosynthetic process"/>
    <property type="evidence" value="ECO:0007669"/>
    <property type="project" value="UniProtKB-UniRule"/>
</dbReference>
<dbReference type="UniPathway" id="UPA00219"/>
<evidence type="ECO:0000256" key="1">
    <source>
        <dbReference type="ARBA" id="ARBA00022490"/>
    </source>
</evidence>
<reference evidence="15 16" key="1">
    <citation type="submission" date="2019-10" db="EMBL/GenBank/DDBJ databases">
        <title>Alkaliphilus serpentinus sp. nov. and Alkaliphilus pronyensis sp. nov., two novel anaerobic alkaliphilic species isolated from the serpentinized-hosted hydrothermal field of the Prony Bay (New Caledonia).</title>
        <authorList>
            <person name="Postec A."/>
        </authorList>
    </citation>
    <scope>NUCLEOTIDE SEQUENCE [LARGE SCALE GENOMIC DNA]</scope>
    <source>
        <strain evidence="15 16">LacV</strain>
    </source>
</reference>
<evidence type="ECO:0000256" key="7">
    <source>
        <dbReference type="ARBA" id="ARBA00022984"/>
    </source>
</evidence>
<keyword evidence="2 10" id="KW-0436">Ligase</keyword>
<evidence type="ECO:0000256" key="3">
    <source>
        <dbReference type="ARBA" id="ARBA00022618"/>
    </source>
</evidence>
<dbReference type="GO" id="GO:0047480">
    <property type="term" value="F:UDP-N-acetylmuramoyl-tripeptide-D-alanyl-D-alanine ligase activity"/>
    <property type="evidence" value="ECO:0007669"/>
    <property type="project" value="UniProtKB-UniRule"/>
</dbReference>
<keyword evidence="3 10" id="KW-0132">Cell division</keyword>
<dbReference type="Gene3D" id="3.90.190.20">
    <property type="entry name" value="Mur ligase, C-terminal domain"/>
    <property type="match status" value="1"/>
</dbReference>
<keyword evidence="5 10" id="KW-0067">ATP-binding</keyword>
<dbReference type="InterPro" id="IPR000713">
    <property type="entry name" value="Mur_ligase_N"/>
</dbReference>
<evidence type="ECO:0000256" key="4">
    <source>
        <dbReference type="ARBA" id="ARBA00022741"/>
    </source>
</evidence>
<dbReference type="OrthoDB" id="9801978at2"/>
<feature type="domain" description="Mur ligase C-terminal" evidence="13">
    <location>
        <begin position="321"/>
        <end position="445"/>
    </location>
</feature>
<dbReference type="InterPro" id="IPR036615">
    <property type="entry name" value="Mur_ligase_C_dom_sf"/>
</dbReference>
<sequence length="460" mass="51226">MMTLTYEEICKACNGSIISYGKTETAKGVSTDTRAIEKDMLFVPLVGERFDGHTFIKEAQKRGASGALVEGGKAIDTKEYEDFYLIQVKDTPTALSNLSKYFRDKFKIPFIGVTGSTGKTSTKDMIASVLSSKFSVLKTIGNFNNHIGLPLTLFNLEEHHQFAVLEMGMSALGEISNLVKIVKPEIGVITNIGMSHIEHLGSKANIMKAKMEITEYMNEGNYLLVNGDDEYLQNLKGIDTPYEKVFFGLSKDNDFYPIEVNQDNGYNITIAFEGENYIFNLPQYGIHNVYNGLAAIWIGKHYGVSPSEIQKAFNDYSPTKMRMEIIEINNYRIINDAYNANPDSMKAAIDVVSNLKGGRRIAVLGNMLEMGKFSEEGHRIVGSYLAKSKANMLITVGKDAAWIAKEVIKGNSNIDTYIVNSNKEAYEKLSALIQADDIILIKGSRGMQMEEIITFLQERS</sequence>
<evidence type="ECO:0000313" key="15">
    <source>
        <dbReference type="EMBL" id="KAB3538593.1"/>
    </source>
</evidence>
<feature type="domain" description="Mur ligase central" evidence="14">
    <location>
        <begin position="113"/>
        <end position="297"/>
    </location>
</feature>
<dbReference type="GO" id="GO:0005737">
    <property type="term" value="C:cytoplasm"/>
    <property type="evidence" value="ECO:0007669"/>
    <property type="project" value="UniProtKB-SubCell"/>
</dbReference>
<comment type="catalytic activity">
    <reaction evidence="10 11">
        <text>D-alanyl-D-alanine + UDP-N-acetyl-alpha-D-muramoyl-L-alanyl-gamma-D-glutamyl-meso-2,6-diaminopimelate + ATP = UDP-N-acetyl-alpha-D-muramoyl-L-alanyl-gamma-D-glutamyl-meso-2,6-diaminopimeloyl-D-alanyl-D-alanine + ADP + phosphate + H(+)</text>
        <dbReference type="Rhea" id="RHEA:28374"/>
        <dbReference type="ChEBI" id="CHEBI:15378"/>
        <dbReference type="ChEBI" id="CHEBI:30616"/>
        <dbReference type="ChEBI" id="CHEBI:43474"/>
        <dbReference type="ChEBI" id="CHEBI:57822"/>
        <dbReference type="ChEBI" id="CHEBI:61386"/>
        <dbReference type="ChEBI" id="CHEBI:83905"/>
        <dbReference type="ChEBI" id="CHEBI:456216"/>
        <dbReference type="EC" id="6.3.2.10"/>
    </reaction>
</comment>
<dbReference type="InterPro" id="IPR005863">
    <property type="entry name" value="UDP-N-AcMur_synth"/>
</dbReference>
<evidence type="ECO:0000256" key="9">
    <source>
        <dbReference type="ARBA" id="ARBA00023316"/>
    </source>
</evidence>
<dbReference type="Pfam" id="PF08245">
    <property type="entry name" value="Mur_ligase_M"/>
    <property type="match status" value="1"/>
</dbReference>
<keyword evidence="6 10" id="KW-0133">Cell shape</keyword>
<proteinExistence type="inferred from homology"/>
<dbReference type="Pfam" id="PF01225">
    <property type="entry name" value="Mur_ligase"/>
    <property type="match status" value="1"/>
</dbReference>
<dbReference type="HAMAP" id="MF_02019">
    <property type="entry name" value="MurF"/>
    <property type="match status" value="1"/>
</dbReference>
<dbReference type="PANTHER" id="PTHR43024">
    <property type="entry name" value="UDP-N-ACETYLMURAMOYL-TRIPEPTIDE--D-ALANYL-D-ALANINE LIGASE"/>
    <property type="match status" value="1"/>
</dbReference>
<dbReference type="Pfam" id="PF02875">
    <property type="entry name" value="Mur_ligase_C"/>
    <property type="match status" value="1"/>
</dbReference>
<dbReference type="GO" id="GO:0005524">
    <property type="term" value="F:ATP binding"/>
    <property type="evidence" value="ECO:0007669"/>
    <property type="project" value="UniProtKB-UniRule"/>
</dbReference>
<keyword evidence="7 10" id="KW-0573">Peptidoglycan synthesis</keyword>
<dbReference type="RefSeq" id="WP_151859820.1">
    <property type="nucleotide sequence ID" value="NZ_WBZC01000004.1"/>
</dbReference>
<dbReference type="GO" id="GO:0051301">
    <property type="term" value="P:cell division"/>
    <property type="evidence" value="ECO:0007669"/>
    <property type="project" value="UniProtKB-KW"/>
</dbReference>
<evidence type="ECO:0000256" key="2">
    <source>
        <dbReference type="ARBA" id="ARBA00022598"/>
    </source>
</evidence>